<dbReference type="PANTHER" id="PTHR46586:SF4">
    <property type="match status" value="1"/>
</dbReference>
<dbReference type="PANTHER" id="PTHR46586">
    <property type="entry name" value="ANKYRIN REPEAT-CONTAINING PROTEIN"/>
    <property type="match status" value="1"/>
</dbReference>
<organism evidence="2 3">
    <name type="scientific">Phytophthora sojae (strain P6497)</name>
    <name type="common">Soybean stem and root rot agent</name>
    <name type="synonym">Phytophthora megasperma f. sp. glycines</name>
    <dbReference type="NCBI Taxonomy" id="1094619"/>
    <lineage>
        <taxon>Eukaryota</taxon>
        <taxon>Sar</taxon>
        <taxon>Stramenopiles</taxon>
        <taxon>Oomycota</taxon>
        <taxon>Peronosporomycetes</taxon>
        <taxon>Peronosporales</taxon>
        <taxon>Peronosporaceae</taxon>
        <taxon>Phytophthora</taxon>
    </lineage>
</organism>
<dbReference type="SMR" id="G5A996"/>
<name>G5A996_PHYSP</name>
<protein>
    <recommendedName>
        <fullName evidence="4">Ankyrin repeat protein</fullName>
    </recommendedName>
</protein>
<feature type="region of interest" description="Disordered" evidence="1">
    <location>
        <begin position="1"/>
        <end position="22"/>
    </location>
</feature>
<dbReference type="GeneID" id="20642712"/>
<evidence type="ECO:0000313" key="3">
    <source>
        <dbReference type="Proteomes" id="UP000002640"/>
    </source>
</evidence>
<sequence length="433" mass="47698">MENSGQYREDEEDDGDEDDEEDYLTWEAKRDAAVAAAGNGHLVIVECIIPENVAHEYDSDDEDTDHLHSSTRPLDHAKDEQYWHRYDPSGNQFCALARASAGGHSDVVNFLLSDRENCWNIARAFEKAAVAGNDVVASTLYHAYSRREKEDLFVRMVTAGSANAVKYLHKNHFVDSSSFEAGFYAAIAHEWTDIIEFLLSTEEVSTDLFDKAFALVSRIGKLKSAALLHGKKRASPQATIDAFETGGSLAVVKFLYSNEHVPVSSIIAAFTNASRYGTTPETIKSFSSELSEESTKIVCFLYTLNGIPSGVISEAFNRVATKIPLDVAGSMCTEHSISSAAIGAAFVSAVADRQGLGFLKFLAGQGSIEQKFLGEAFPLAARFGRKRTLLVMYGAFDWSQSILTEALRETRNRRIKKVLRMELKRQSNSSNAA</sequence>
<evidence type="ECO:0008006" key="4">
    <source>
        <dbReference type="Google" id="ProtNLM"/>
    </source>
</evidence>
<dbReference type="RefSeq" id="XP_009536644.1">
    <property type="nucleotide sequence ID" value="XM_009538349.1"/>
</dbReference>
<dbReference type="Gene3D" id="1.25.40.20">
    <property type="entry name" value="Ankyrin repeat-containing domain"/>
    <property type="match status" value="1"/>
</dbReference>
<feature type="compositionally biased region" description="Acidic residues" evidence="1">
    <location>
        <begin position="9"/>
        <end position="22"/>
    </location>
</feature>
<dbReference type="EMBL" id="JH159161">
    <property type="protein sequence ID" value="EGZ08472.1"/>
    <property type="molecule type" value="Genomic_DNA"/>
</dbReference>
<dbReference type="InterPro" id="IPR052050">
    <property type="entry name" value="SecEffector_AnkRepeat"/>
</dbReference>
<evidence type="ECO:0000313" key="2">
    <source>
        <dbReference type="EMBL" id="EGZ08472.1"/>
    </source>
</evidence>
<gene>
    <name evidence="2" type="ORF">PHYSODRAFT_306371</name>
</gene>
<reference evidence="2 3" key="1">
    <citation type="journal article" date="2006" name="Science">
        <title>Phytophthora genome sequences uncover evolutionary origins and mechanisms of pathogenesis.</title>
        <authorList>
            <person name="Tyler B.M."/>
            <person name="Tripathy S."/>
            <person name="Zhang X."/>
            <person name="Dehal P."/>
            <person name="Jiang R.H."/>
            <person name="Aerts A."/>
            <person name="Arredondo F.D."/>
            <person name="Baxter L."/>
            <person name="Bensasson D."/>
            <person name="Beynon J.L."/>
            <person name="Chapman J."/>
            <person name="Damasceno C.M."/>
            <person name="Dorrance A.E."/>
            <person name="Dou D."/>
            <person name="Dickerman A.W."/>
            <person name="Dubchak I.L."/>
            <person name="Garbelotto M."/>
            <person name="Gijzen M."/>
            <person name="Gordon S.G."/>
            <person name="Govers F."/>
            <person name="Grunwald N.J."/>
            <person name="Huang W."/>
            <person name="Ivors K.L."/>
            <person name="Jones R.W."/>
            <person name="Kamoun S."/>
            <person name="Krampis K."/>
            <person name="Lamour K.H."/>
            <person name="Lee M.K."/>
            <person name="McDonald W.H."/>
            <person name="Medina M."/>
            <person name="Meijer H.J."/>
            <person name="Nordberg E.K."/>
            <person name="Maclean D.J."/>
            <person name="Ospina-Giraldo M.D."/>
            <person name="Morris P.F."/>
            <person name="Phuntumart V."/>
            <person name="Putnam N.H."/>
            <person name="Rash S."/>
            <person name="Rose J.K."/>
            <person name="Sakihama Y."/>
            <person name="Salamov A.A."/>
            <person name="Savidor A."/>
            <person name="Scheuring C.F."/>
            <person name="Smith B.M."/>
            <person name="Sobral B.W."/>
            <person name="Terry A."/>
            <person name="Torto-Alalibo T.A."/>
            <person name="Win J."/>
            <person name="Xu Z."/>
            <person name="Zhang H."/>
            <person name="Grigoriev I.V."/>
            <person name="Rokhsar D.S."/>
            <person name="Boore J.L."/>
        </authorList>
    </citation>
    <scope>NUCLEOTIDE SEQUENCE [LARGE SCALE GENOMIC DNA]</scope>
    <source>
        <strain evidence="2 3">P6497</strain>
    </source>
</reference>
<dbReference type="InParanoid" id="G5A996"/>
<evidence type="ECO:0000256" key="1">
    <source>
        <dbReference type="SAM" id="MobiDB-lite"/>
    </source>
</evidence>
<keyword evidence="3" id="KW-1185">Reference proteome</keyword>
<accession>G5A996</accession>
<proteinExistence type="predicted"/>
<dbReference type="AlphaFoldDB" id="G5A996"/>
<dbReference type="InterPro" id="IPR036770">
    <property type="entry name" value="Ankyrin_rpt-contain_sf"/>
</dbReference>
<dbReference type="Proteomes" id="UP000002640">
    <property type="component" value="Unassembled WGS sequence"/>
</dbReference>
<dbReference type="KEGG" id="psoj:PHYSODRAFT_306371"/>